<name>E8T3T9_THEA1</name>
<feature type="domain" description="PIN" evidence="8">
    <location>
        <begin position="30"/>
        <end position="145"/>
    </location>
</feature>
<proteinExistence type="inferred from homology"/>
<keyword evidence="5" id="KW-0378">Hydrolase</keyword>
<dbReference type="GO" id="GO:0046872">
    <property type="term" value="F:metal ion binding"/>
    <property type="evidence" value="ECO:0007669"/>
    <property type="project" value="UniProtKB-KW"/>
</dbReference>
<evidence type="ECO:0000259" key="8">
    <source>
        <dbReference type="Pfam" id="PF01850"/>
    </source>
</evidence>
<dbReference type="InterPro" id="IPR002716">
    <property type="entry name" value="PIN_dom"/>
</dbReference>
<accession>E8T3T9</accession>
<dbReference type="PANTHER" id="PTHR33653:SF1">
    <property type="entry name" value="RIBONUCLEASE VAPC2"/>
    <property type="match status" value="1"/>
</dbReference>
<keyword evidence="4" id="KW-0479">Metal-binding</keyword>
<dbReference type="OrthoDB" id="9796690at2"/>
<dbReference type="Gene3D" id="3.40.50.1010">
    <property type="entry name" value="5'-nuclease"/>
    <property type="match status" value="1"/>
</dbReference>
<dbReference type="GO" id="GO:0004518">
    <property type="term" value="F:nuclease activity"/>
    <property type="evidence" value="ECO:0007669"/>
    <property type="project" value="UniProtKB-KW"/>
</dbReference>
<dbReference type="KEGG" id="tam:Theam_1383"/>
<dbReference type="HOGENOM" id="CLU_1642909_0_0_0"/>
<keyword evidence="2" id="KW-1277">Toxin-antitoxin system</keyword>
<keyword evidence="6" id="KW-0460">Magnesium</keyword>
<sequence length="161" mass="18176">MYLLDTAACKTIIRANVLEDPLEKAIAVEAREKLKKLAEKRLIAVSFITEAELLFSVLKKIKEAKSEQAIMELFKLKWGVKLFLSGINVLRNTAKDSEHYAAKMAEIWSNNEKIDPCSCFIAVQALTRNAYLVTDNTDEFSKVSGLKTLTLEEFSRITSRS</sequence>
<dbReference type="SUPFAM" id="SSF88723">
    <property type="entry name" value="PIN domain-like"/>
    <property type="match status" value="1"/>
</dbReference>
<dbReference type="InterPro" id="IPR050556">
    <property type="entry name" value="Type_II_TA_system_RNase"/>
</dbReference>
<dbReference type="InterPro" id="IPR029060">
    <property type="entry name" value="PIN-like_dom_sf"/>
</dbReference>
<dbReference type="AlphaFoldDB" id="E8T3T9"/>
<evidence type="ECO:0000256" key="4">
    <source>
        <dbReference type="ARBA" id="ARBA00022723"/>
    </source>
</evidence>
<dbReference type="EMBL" id="CP002444">
    <property type="protein sequence ID" value="ADU97346.1"/>
    <property type="molecule type" value="Genomic_DNA"/>
</dbReference>
<evidence type="ECO:0000256" key="1">
    <source>
        <dbReference type="ARBA" id="ARBA00001946"/>
    </source>
</evidence>
<comment type="cofactor">
    <cofactor evidence="1">
        <name>Mg(2+)</name>
        <dbReference type="ChEBI" id="CHEBI:18420"/>
    </cofactor>
</comment>
<dbReference type="CDD" id="cd09881">
    <property type="entry name" value="PIN_VapC4-5_FitB-like"/>
    <property type="match status" value="1"/>
</dbReference>
<evidence type="ECO:0000256" key="5">
    <source>
        <dbReference type="ARBA" id="ARBA00022801"/>
    </source>
</evidence>
<reference evidence="9" key="1">
    <citation type="submission" date="2011-01" db="EMBL/GenBank/DDBJ databases">
        <title>Complete sequence of chromosome of Thermovibrio ammonificans HB-1.</title>
        <authorList>
            <consortium name="US DOE Joint Genome Institute"/>
            <person name="Lucas S."/>
            <person name="Copeland A."/>
            <person name="Lapidus A."/>
            <person name="Cheng J.-F."/>
            <person name="Goodwin L."/>
            <person name="Pitluck S."/>
            <person name="Davenport K."/>
            <person name="Detter J.C."/>
            <person name="Han C."/>
            <person name="Tapia R."/>
            <person name="Land M."/>
            <person name="Hauser L."/>
            <person name="Kyrpides N."/>
            <person name="Ivanova N."/>
            <person name="Ovchinnikova G."/>
            <person name="Vetriani C."/>
            <person name="Woyke T."/>
        </authorList>
    </citation>
    <scope>NUCLEOTIDE SEQUENCE [LARGE SCALE GENOMIC DNA]</scope>
    <source>
        <strain evidence="9">HB-1</strain>
    </source>
</reference>
<protein>
    <submittedName>
        <fullName evidence="9">DNA binding domain-containing protein</fullName>
    </submittedName>
</protein>
<dbReference type="GO" id="GO:0016787">
    <property type="term" value="F:hydrolase activity"/>
    <property type="evidence" value="ECO:0007669"/>
    <property type="project" value="UniProtKB-KW"/>
</dbReference>
<evidence type="ECO:0000313" key="10">
    <source>
        <dbReference type="Proteomes" id="UP000006362"/>
    </source>
</evidence>
<evidence type="ECO:0000313" key="9">
    <source>
        <dbReference type="EMBL" id="ADU97346.1"/>
    </source>
</evidence>
<dbReference type="STRING" id="648996.Theam_1383"/>
<dbReference type="Proteomes" id="UP000006362">
    <property type="component" value="Chromosome"/>
</dbReference>
<dbReference type="Pfam" id="PF01850">
    <property type="entry name" value="PIN"/>
    <property type="match status" value="1"/>
</dbReference>
<evidence type="ECO:0000256" key="2">
    <source>
        <dbReference type="ARBA" id="ARBA00022649"/>
    </source>
</evidence>
<comment type="similarity">
    <text evidence="7">Belongs to the PINc/VapC protein family.</text>
</comment>
<dbReference type="RefSeq" id="WP_013538132.1">
    <property type="nucleotide sequence ID" value="NC_014926.1"/>
</dbReference>
<keyword evidence="3" id="KW-0540">Nuclease</keyword>
<evidence type="ECO:0000256" key="3">
    <source>
        <dbReference type="ARBA" id="ARBA00022722"/>
    </source>
</evidence>
<evidence type="ECO:0000256" key="7">
    <source>
        <dbReference type="ARBA" id="ARBA00038093"/>
    </source>
</evidence>
<dbReference type="eggNOG" id="COG1487">
    <property type="taxonomic scope" value="Bacteria"/>
</dbReference>
<evidence type="ECO:0000256" key="6">
    <source>
        <dbReference type="ARBA" id="ARBA00022842"/>
    </source>
</evidence>
<gene>
    <name evidence="9" type="ordered locus">Theam_1383</name>
</gene>
<keyword evidence="10" id="KW-1185">Reference proteome</keyword>
<dbReference type="PANTHER" id="PTHR33653">
    <property type="entry name" value="RIBONUCLEASE VAPC2"/>
    <property type="match status" value="1"/>
</dbReference>
<organism evidence="9 10">
    <name type="scientific">Thermovibrio ammonificans (strain DSM 15698 / JCM 12110 / HB-1)</name>
    <dbReference type="NCBI Taxonomy" id="648996"/>
    <lineage>
        <taxon>Bacteria</taxon>
        <taxon>Pseudomonadati</taxon>
        <taxon>Aquificota</taxon>
        <taxon>Aquificia</taxon>
        <taxon>Desulfurobacteriales</taxon>
        <taxon>Desulfurobacteriaceae</taxon>
        <taxon>Thermovibrio</taxon>
    </lineage>
</organism>